<dbReference type="NCBIfam" id="TIGR04056">
    <property type="entry name" value="OMP_RagA_SusC"/>
    <property type="match status" value="1"/>
</dbReference>
<name>A0A512B9P6_9BACT</name>
<evidence type="ECO:0000313" key="10">
    <source>
        <dbReference type="Proteomes" id="UP000321513"/>
    </source>
</evidence>
<gene>
    <name evidence="9" type="ORF">SAE01_11650</name>
</gene>
<organism evidence="9 10">
    <name type="scientific">Segetibacter aerophilus</name>
    <dbReference type="NCBI Taxonomy" id="670293"/>
    <lineage>
        <taxon>Bacteria</taxon>
        <taxon>Pseudomonadati</taxon>
        <taxon>Bacteroidota</taxon>
        <taxon>Chitinophagia</taxon>
        <taxon>Chitinophagales</taxon>
        <taxon>Chitinophagaceae</taxon>
        <taxon>Segetibacter</taxon>
    </lineage>
</organism>
<dbReference type="InterPro" id="IPR008969">
    <property type="entry name" value="CarboxyPept-like_regulatory"/>
</dbReference>
<dbReference type="InterPro" id="IPR023997">
    <property type="entry name" value="TonB-dep_OMP_SusC/RagA_CS"/>
</dbReference>
<dbReference type="EMBL" id="BJYT01000003">
    <property type="protein sequence ID" value="GEO08669.1"/>
    <property type="molecule type" value="Genomic_DNA"/>
</dbReference>
<keyword evidence="3 7" id="KW-1134">Transmembrane beta strand</keyword>
<reference evidence="9 10" key="1">
    <citation type="submission" date="2019-07" db="EMBL/GenBank/DDBJ databases">
        <title>Whole genome shotgun sequence of Segetibacter aerophilus NBRC 106135.</title>
        <authorList>
            <person name="Hosoyama A."/>
            <person name="Uohara A."/>
            <person name="Ohji S."/>
            <person name="Ichikawa N."/>
        </authorList>
    </citation>
    <scope>NUCLEOTIDE SEQUENCE [LARGE SCALE GENOMIC DNA]</scope>
    <source>
        <strain evidence="9 10">NBRC 106135</strain>
    </source>
</reference>
<dbReference type="Gene3D" id="2.40.170.20">
    <property type="entry name" value="TonB-dependent receptor, beta-barrel domain"/>
    <property type="match status" value="1"/>
</dbReference>
<keyword evidence="5 7" id="KW-0472">Membrane</keyword>
<evidence type="ECO:0000259" key="8">
    <source>
        <dbReference type="Pfam" id="PF07715"/>
    </source>
</evidence>
<evidence type="ECO:0000313" key="9">
    <source>
        <dbReference type="EMBL" id="GEO08669.1"/>
    </source>
</evidence>
<keyword evidence="2 7" id="KW-0813">Transport</keyword>
<feature type="domain" description="TonB-dependent receptor plug" evidence="8">
    <location>
        <begin position="153"/>
        <end position="257"/>
    </location>
</feature>
<dbReference type="Gene3D" id="2.60.40.1120">
    <property type="entry name" value="Carboxypeptidase-like, regulatory domain"/>
    <property type="match status" value="1"/>
</dbReference>
<keyword evidence="10" id="KW-1185">Reference proteome</keyword>
<sequence>MKFSTQAGNMLHVWPRLKTLLVVDIQLPFVRVDTRKAMKRINLTFALLFFAFVQMSFAVPITGRVTDETGSPLSGVSVTLKGTSTGASTTADGKYSINVPDLNGTLTFSFVGYTAQDVPVNGRNSIDVRLAAGANTLNDVVVVGYGRQKKVNLVGSVSQVNVDEKLTNRAVPNVSSALSGLVPGLSAIQSSGMAGNNSASLIIRGLGTVNNAGPLVVVDGMPDVDINRINMNDIETISVLKDATSASVYGSRAANGVILITTRTGKGKKPSITFSSNSSLTTPTKGMKFMADYPRALTLHQRRAFVNTLAGNQTFRNGTIDQWMALGKVDPVAYPNTDWFDVIMRNGTFQNYNLAASGGNESSNFFASIGLKDEKGLQINNNFKQYNARFNFDYKVRKNMNVGVRFTGNWSNYQYALAEGFTDPDPNNTAGTDMQYAIAGILPYDPKSGYFGGVQAYGEDPQAYNPYTLYINNLNHTNRQEVNTSMYYDWSPIEGLTGRIDYALNYYNDFRWDAATPNQAYNFQTKSFGSRTYVGQNAGITNQTRTGYKTLMNARLNYIKKFNQDHEIGVLFVYSEEYWNDRFQSSSRNDRFNPSLTEIDAALTINQSTGGNSSSEGLRSYIGRLNYTAFNKYLLEANFRSDGSSKFLEGSRFGFFPSVALGWRFTEEKFIRSVTEKFLNSGKLRVSYGSLGNNSSVGRYEQLETLGLVPYVTNTNIQVGFGNSKMINRFLSWETSTVLNAGLDLTFLNNRLTATLDYYDRLTSGMIRPSQMSILLTGAYNAPRTNIGDLRNRGVEGDFSWRDRIGKFQYGASLNVSYNRSTLEKWNEFIGRGATFGNNQIFVGMPFDFVYAYETDGIAQTWQDVYNHVPQGIAPGDIMRKDLNGDGRITGDDRKAYPNLQTNRPTTSFALNLNGSWKGFDLAVLLQGSAGRKDFWLTAYNNMNFGTQRYASTWDLYQNTWSPENRLGPWPRLGGPGSNRDESIFWLDDMSFLRFKNIQLGYTVPSKMLRRIGVTNLHIVGSAENLGTLTSYRGLDPEKQGDNNNLYPINKSYSIAVNLSF</sequence>
<dbReference type="Pfam" id="PF13715">
    <property type="entry name" value="CarbopepD_reg_2"/>
    <property type="match status" value="1"/>
</dbReference>
<proteinExistence type="inferred from homology"/>
<dbReference type="GO" id="GO:0009279">
    <property type="term" value="C:cell outer membrane"/>
    <property type="evidence" value="ECO:0007669"/>
    <property type="project" value="UniProtKB-SubCell"/>
</dbReference>
<dbReference type="SUPFAM" id="SSF56935">
    <property type="entry name" value="Porins"/>
    <property type="match status" value="1"/>
</dbReference>
<comment type="subcellular location">
    <subcellularLocation>
        <location evidence="1 7">Cell outer membrane</location>
        <topology evidence="1 7">Multi-pass membrane protein</topology>
    </subcellularLocation>
</comment>
<dbReference type="InterPro" id="IPR036942">
    <property type="entry name" value="Beta-barrel_TonB_sf"/>
</dbReference>
<dbReference type="AlphaFoldDB" id="A0A512B9P6"/>
<dbReference type="SUPFAM" id="SSF49464">
    <property type="entry name" value="Carboxypeptidase regulatory domain-like"/>
    <property type="match status" value="1"/>
</dbReference>
<dbReference type="InterPro" id="IPR012910">
    <property type="entry name" value="Plug_dom"/>
</dbReference>
<dbReference type="InterPro" id="IPR023996">
    <property type="entry name" value="TonB-dep_OMP_SusC/RagA"/>
</dbReference>
<protein>
    <submittedName>
        <fullName evidence="9">SusC/RagA family TonB-linked outer membrane protein</fullName>
    </submittedName>
</protein>
<evidence type="ECO:0000256" key="1">
    <source>
        <dbReference type="ARBA" id="ARBA00004571"/>
    </source>
</evidence>
<dbReference type="PROSITE" id="PS52016">
    <property type="entry name" value="TONB_DEPENDENT_REC_3"/>
    <property type="match status" value="1"/>
</dbReference>
<accession>A0A512B9P6</accession>
<evidence type="ECO:0000256" key="3">
    <source>
        <dbReference type="ARBA" id="ARBA00022452"/>
    </source>
</evidence>
<keyword evidence="4 7" id="KW-0812">Transmembrane</keyword>
<evidence type="ECO:0000256" key="5">
    <source>
        <dbReference type="ARBA" id="ARBA00023136"/>
    </source>
</evidence>
<dbReference type="Proteomes" id="UP000321513">
    <property type="component" value="Unassembled WGS sequence"/>
</dbReference>
<evidence type="ECO:0000256" key="6">
    <source>
        <dbReference type="ARBA" id="ARBA00023237"/>
    </source>
</evidence>
<comment type="caution">
    <text evidence="9">The sequence shown here is derived from an EMBL/GenBank/DDBJ whole genome shotgun (WGS) entry which is preliminary data.</text>
</comment>
<dbReference type="Gene3D" id="2.170.130.10">
    <property type="entry name" value="TonB-dependent receptor, plug domain"/>
    <property type="match status" value="1"/>
</dbReference>
<dbReference type="InterPro" id="IPR039426">
    <property type="entry name" value="TonB-dep_rcpt-like"/>
</dbReference>
<evidence type="ECO:0000256" key="7">
    <source>
        <dbReference type="PROSITE-ProRule" id="PRU01360"/>
    </source>
</evidence>
<dbReference type="InterPro" id="IPR037066">
    <property type="entry name" value="Plug_dom_sf"/>
</dbReference>
<dbReference type="Pfam" id="PF07715">
    <property type="entry name" value="Plug"/>
    <property type="match status" value="1"/>
</dbReference>
<evidence type="ECO:0000256" key="4">
    <source>
        <dbReference type="ARBA" id="ARBA00022692"/>
    </source>
</evidence>
<evidence type="ECO:0000256" key="2">
    <source>
        <dbReference type="ARBA" id="ARBA00022448"/>
    </source>
</evidence>
<keyword evidence="6 7" id="KW-0998">Cell outer membrane</keyword>
<comment type="similarity">
    <text evidence="7">Belongs to the TonB-dependent receptor family.</text>
</comment>
<dbReference type="RefSeq" id="WP_246113173.1">
    <property type="nucleotide sequence ID" value="NZ_BJYT01000003.1"/>
</dbReference>
<dbReference type="NCBIfam" id="TIGR04057">
    <property type="entry name" value="SusC_RagA_signa"/>
    <property type="match status" value="1"/>
</dbReference>